<dbReference type="EMBL" id="JABAFP010000015">
    <property type="protein sequence ID" value="NME42146.1"/>
    <property type="molecule type" value="Genomic_DNA"/>
</dbReference>
<proteinExistence type="predicted"/>
<sequence length="321" mass="35637">MQVFNKKLWILIVTIILVGMLGGCGSVTEKKTATELSVTKVSEAKVAYKKTLNLLSEGKTSQAYEVLKPYQNSDRQSVKQLVVNLKNLNEVKKELAANNLKVVKNKLADLLEVTKPKEFVKQVRLTNKEYNLISLANTYYQEIQRYYQAGKYNEAQGSLEALNGLESNYQVVNELQTKAKNYKDKIAVALAKQNTSSTTSSTTSSYVNAKNSKLVESQYSNQTGAALTSASSQAVSSVASELTNNDIINQFQTASGISKQDGDQYFIQAQANKEYLIEIRTVSKTNPNVSVLKGMYRFNSQTKVVQKLDSLTGEYKQISVN</sequence>
<comment type="caution">
    <text evidence="1">The sequence shown here is derived from an EMBL/GenBank/DDBJ whole genome shotgun (WGS) entry which is preliminary data.</text>
</comment>
<dbReference type="KEGG" id="lagl:BEN83_09980"/>
<organism evidence="1 2">
    <name type="scientific">Ligilactobacillus agilis</name>
    <dbReference type="NCBI Taxonomy" id="1601"/>
    <lineage>
        <taxon>Bacteria</taxon>
        <taxon>Bacillati</taxon>
        <taxon>Bacillota</taxon>
        <taxon>Bacilli</taxon>
        <taxon>Lactobacillales</taxon>
        <taxon>Lactobacillaceae</taxon>
        <taxon>Ligilactobacillus</taxon>
    </lineage>
</organism>
<accession>A0A222W6F7</accession>
<dbReference type="RefSeq" id="WP_094131081.1">
    <property type="nucleotide sequence ID" value="NZ_BLAN01000127.1"/>
</dbReference>
<evidence type="ECO:0000313" key="2">
    <source>
        <dbReference type="Proteomes" id="UP000563853"/>
    </source>
</evidence>
<dbReference type="AlphaFoldDB" id="A0A222W6F7"/>
<reference evidence="1 2" key="1">
    <citation type="submission" date="2020-04" db="EMBL/GenBank/DDBJ databases">
        <authorList>
            <person name="Hitch T.C.A."/>
            <person name="Wylensek D."/>
            <person name="Clavel T."/>
        </authorList>
    </citation>
    <scope>NUCLEOTIDE SEQUENCE [LARGE SCALE GENOMIC DNA]</scope>
    <source>
        <strain evidence="1 2">WCA-389-WT-5H1</strain>
    </source>
</reference>
<evidence type="ECO:0000313" key="1">
    <source>
        <dbReference type="EMBL" id="NME42146.1"/>
    </source>
</evidence>
<gene>
    <name evidence="1" type="ORF">HF863_05115</name>
</gene>
<dbReference type="PROSITE" id="PS51257">
    <property type="entry name" value="PROKAR_LIPOPROTEIN"/>
    <property type="match status" value="1"/>
</dbReference>
<name>A0A222W6F7_9LACO</name>
<protein>
    <submittedName>
        <fullName evidence="1">Uncharacterized protein</fullName>
    </submittedName>
</protein>
<dbReference type="Proteomes" id="UP000563853">
    <property type="component" value="Unassembled WGS sequence"/>
</dbReference>